<dbReference type="Proteomes" id="UP000036958">
    <property type="component" value="Unassembled WGS sequence"/>
</dbReference>
<dbReference type="PANTHER" id="PTHR34585:SF22">
    <property type="entry name" value="HELIX-TURN-HELIX DOMAIN-CONTAINING PROTEIN"/>
    <property type="match status" value="1"/>
</dbReference>
<reference evidence="3" key="1">
    <citation type="submission" date="2015-07" db="EMBL/GenBank/DDBJ databases">
        <title>Genome sequencing of Sunxiuqinia dokdonensis strain SK.</title>
        <authorList>
            <person name="Ahn S."/>
            <person name="Kim B.-C."/>
        </authorList>
    </citation>
    <scope>NUCLEOTIDE SEQUENCE [LARGE SCALE GENOMIC DNA]</scope>
    <source>
        <strain evidence="3">SK</strain>
    </source>
</reference>
<sequence length="99" mass="11846">MPAEIITTDDLQKFKIEILQEFKKMLKEHNGQPVKKWLKSYEVRKFLGISQGKLQNMRHNGTLPYTRIGSVIFYDVEDIRKMMENNQEEARNPRIDYSR</sequence>
<keyword evidence="3" id="KW-1185">Reference proteome</keyword>
<dbReference type="PANTHER" id="PTHR34585">
    <property type="match status" value="1"/>
</dbReference>
<dbReference type="Pfam" id="PF12728">
    <property type="entry name" value="HTH_17"/>
    <property type="match status" value="1"/>
</dbReference>
<dbReference type="InterPro" id="IPR041657">
    <property type="entry name" value="HTH_17"/>
</dbReference>
<dbReference type="STRING" id="1409788.NC99_35710"/>
<gene>
    <name evidence="2" type="ORF">NC99_35710</name>
</gene>
<comment type="caution">
    <text evidence="2">The sequence shown here is derived from an EMBL/GenBank/DDBJ whole genome shotgun (WGS) entry which is preliminary data.</text>
</comment>
<dbReference type="OrthoDB" id="769412at2"/>
<evidence type="ECO:0000259" key="1">
    <source>
        <dbReference type="Pfam" id="PF12728"/>
    </source>
</evidence>
<dbReference type="PATRIC" id="fig|1409788.3.peg.3655"/>
<organism evidence="2 3">
    <name type="scientific">Sunxiuqinia dokdonensis</name>
    <dbReference type="NCBI Taxonomy" id="1409788"/>
    <lineage>
        <taxon>Bacteria</taxon>
        <taxon>Pseudomonadati</taxon>
        <taxon>Bacteroidota</taxon>
        <taxon>Bacteroidia</taxon>
        <taxon>Marinilabiliales</taxon>
        <taxon>Prolixibacteraceae</taxon>
        <taxon>Sunxiuqinia</taxon>
    </lineage>
</organism>
<dbReference type="EMBL" id="LGIA01000181">
    <property type="protein sequence ID" value="KOH43651.1"/>
    <property type="molecule type" value="Genomic_DNA"/>
</dbReference>
<feature type="domain" description="Helix-turn-helix" evidence="1">
    <location>
        <begin position="37"/>
        <end position="86"/>
    </location>
</feature>
<protein>
    <submittedName>
        <fullName evidence="2">Transcriptional regulator</fullName>
    </submittedName>
</protein>
<dbReference type="RefSeq" id="WP_053186141.1">
    <property type="nucleotide sequence ID" value="NZ_LGIA01000181.1"/>
</dbReference>
<name>A0A0L8V5F5_9BACT</name>
<dbReference type="InterPro" id="IPR009061">
    <property type="entry name" value="DNA-bd_dom_put_sf"/>
</dbReference>
<evidence type="ECO:0000313" key="3">
    <source>
        <dbReference type="Proteomes" id="UP000036958"/>
    </source>
</evidence>
<evidence type="ECO:0000313" key="2">
    <source>
        <dbReference type="EMBL" id="KOH43651.1"/>
    </source>
</evidence>
<dbReference type="AlphaFoldDB" id="A0A0L8V5F5"/>
<accession>A0A0L8V5F5</accession>
<dbReference type="SUPFAM" id="SSF46955">
    <property type="entry name" value="Putative DNA-binding domain"/>
    <property type="match status" value="1"/>
</dbReference>
<proteinExistence type="predicted"/>